<feature type="region of interest" description="Disordered" evidence="1">
    <location>
        <begin position="85"/>
        <end position="206"/>
    </location>
</feature>
<dbReference type="RefSeq" id="WP_052439481.1">
    <property type="nucleotide sequence ID" value="NZ_BBPN01000060.1"/>
</dbReference>
<gene>
    <name evidence="2" type="ORF">SAMN05414137_14424</name>
    <name evidence="3" type="ORF">SAMN05414137_1546</name>
</gene>
<reference evidence="4" key="1">
    <citation type="submission" date="2016-10" db="EMBL/GenBank/DDBJ databases">
        <authorList>
            <person name="Varghese N."/>
        </authorList>
    </citation>
    <scope>NUCLEOTIDE SEQUENCE [LARGE SCALE GENOMIC DNA]</scope>
    <source>
        <strain evidence="4">DSM 45096 / BCRC 16803 / CGMCC 4.1857 / CIP 109030 / JCM 12277 / KCTC 19219 / NBRC 100920 / 33214</strain>
    </source>
</reference>
<dbReference type="eggNOG" id="COG3935">
    <property type="taxonomic scope" value="Bacteria"/>
</dbReference>
<dbReference type="Proteomes" id="UP000183015">
    <property type="component" value="Unassembled WGS sequence"/>
</dbReference>
<accession>A0A1H8AZA0</accession>
<feature type="region of interest" description="Disordered" evidence="1">
    <location>
        <begin position="275"/>
        <end position="300"/>
    </location>
</feature>
<protein>
    <recommendedName>
        <fullName evidence="5">Helix-turn-helix domain-containing protein</fullName>
    </recommendedName>
</protein>
<evidence type="ECO:0008006" key="5">
    <source>
        <dbReference type="Google" id="ProtNLM"/>
    </source>
</evidence>
<keyword evidence="4" id="KW-1185">Reference proteome</keyword>
<feature type="compositionally biased region" description="Basic and acidic residues" evidence="1">
    <location>
        <begin position="290"/>
        <end position="300"/>
    </location>
</feature>
<evidence type="ECO:0000313" key="3">
    <source>
        <dbReference type="EMBL" id="SEM76045.1"/>
    </source>
</evidence>
<dbReference type="STRING" id="235985.SAMN05414137_14424"/>
<evidence type="ECO:0000313" key="4">
    <source>
        <dbReference type="Proteomes" id="UP000183015"/>
    </source>
</evidence>
<dbReference type="EMBL" id="FOAZ01000054">
    <property type="protein sequence ID" value="SEM76045.1"/>
    <property type="molecule type" value="Genomic_DNA"/>
</dbReference>
<dbReference type="EMBL" id="FOAZ01000044">
    <property type="protein sequence ID" value="SEM69265.1"/>
    <property type="molecule type" value="Genomic_DNA"/>
</dbReference>
<reference evidence="3" key="2">
    <citation type="submission" date="2016-10" db="EMBL/GenBank/DDBJ databases">
        <authorList>
            <person name="de Groot N.N."/>
        </authorList>
    </citation>
    <scope>NUCLEOTIDE SEQUENCE [LARGE SCALE GENOMIC DNA]</scope>
    <source>
        <strain evidence="3">CGMCC 4.1857</strain>
    </source>
</reference>
<dbReference type="OrthoDB" id="3544497at2"/>
<dbReference type="AlphaFoldDB" id="A0A1H8AZA0"/>
<feature type="compositionally biased region" description="Pro residues" evidence="1">
    <location>
        <begin position="275"/>
        <end position="288"/>
    </location>
</feature>
<sequence>MSGTTTYPRIRRGTMAADRFTQIANDLFRDARLSFKAKGIFGLLASHRDGYGITPNRLAEQSTDGLDSVKTGLRELEACGYLYRSQGRRPDGTLGPVEYFITDTPEPLQPSSAPVVENPSPAPTSRDGQNRRSRPVVDYPLAAGPPAADPTPKNTKNKNTKTKNTNPTRPRPGRPRDGGPFRGGEVGDDSRETGAHPQAPETTAGQNLLWEASDRIPQLTLTGAALRRLGPKADELLCRGWSRSRLLTVLTADTEDLSHPRGALAWRIEDLLATPVPPAEDSPPPAPQRPADRGVHRECPGDDGLCGRPLTVGEALCRACATADRAR</sequence>
<evidence type="ECO:0000313" key="2">
    <source>
        <dbReference type="EMBL" id="SEM69265.1"/>
    </source>
</evidence>
<name>A0A1H8AZA0_STRJI</name>
<evidence type="ECO:0000256" key="1">
    <source>
        <dbReference type="SAM" id="MobiDB-lite"/>
    </source>
</evidence>
<proteinExistence type="predicted"/>
<organism evidence="3 4">
    <name type="scientific">Streptacidiphilus jiangxiensis</name>
    <dbReference type="NCBI Taxonomy" id="235985"/>
    <lineage>
        <taxon>Bacteria</taxon>
        <taxon>Bacillati</taxon>
        <taxon>Actinomycetota</taxon>
        <taxon>Actinomycetes</taxon>
        <taxon>Kitasatosporales</taxon>
        <taxon>Streptomycetaceae</taxon>
        <taxon>Streptacidiphilus</taxon>
    </lineage>
</organism>